<feature type="domain" description="R" evidence="9">
    <location>
        <begin position="205"/>
        <end position="222"/>
    </location>
</feature>
<dbReference type="InterPro" id="IPR005333">
    <property type="entry name" value="Transcription_factor_TCP"/>
</dbReference>
<evidence type="ECO:0000259" key="9">
    <source>
        <dbReference type="PROSITE" id="PS51370"/>
    </source>
</evidence>
<dbReference type="PANTHER" id="PTHR31072">
    <property type="entry name" value="TRANSCRIPTION FACTOR TCP4-RELATED"/>
    <property type="match status" value="1"/>
</dbReference>
<keyword evidence="2" id="KW-0217">Developmental protein</keyword>
<proteinExistence type="evidence at transcript level"/>
<dbReference type="PANTHER" id="PTHR31072:SF224">
    <property type="entry name" value="TRANSCRIPTION FACTOR TCP1"/>
    <property type="match status" value="1"/>
</dbReference>
<feature type="domain" description="TCP" evidence="8">
    <location>
        <begin position="86"/>
        <end position="144"/>
    </location>
</feature>
<evidence type="ECO:0000256" key="5">
    <source>
        <dbReference type="ARBA" id="ARBA00023163"/>
    </source>
</evidence>
<sequence>MFSSNNCTTVKPFPQFPTSFHLSTPFVGNSGHDIFLHHHRDLLVGHLLPVNPPVMDTVSSMAAINEINIDTHFGSSNSLPKKKNVKKDRHSKICTAQGTRDRRVRLSIGIARKFFDLQDMLGFDKASKTLDWLFTQSKTAIEELEQMKHRCSGGSKSLSSASECVVSETIEAPDHSGDPQGIGPKRKSMINCKQPQRAALHHLARESRTKARARARERTREKMRSENRDLSKRRPDSSPLTWSQIESTCKKLGSHSRNDHIIEDSTHVIRRLKLTSSAFDYQQDLSKDVNSNNNSPNHIPQYWDISSLSRFRASML</sequence>
<keyword evidence="6" id="KW-0539">Nucleus</keyword>
<evidence type="ECO:0000256" key="7">
    <source>
        <dbReference type="SAM" id="MobiDB-lite"/>
    </source>
</evidence>
<gene>
    <name evidence="10" type="primary">TCP</name>
</gene>
<dbReference type="PROSITE" id="PS51370">
    <property type="entry name" value="R"/>
    <property type="match status" value="1"/>
</dbReference>
<organism evidence="10">
    <name type="scientific">Camptotheca acuminata</name>
    <name type="common">Happy tree</name>
    <dbReference type="NCBI Taxonomy" id="16922"/>
    <lineage>
        <taxon>Eukaryota</taxon>
        <taxon>Viridiplantae</taxon>
        <taxon>Streptophyta</taxon>
        <taxon>Embryophyta</taxon>
        <taxon>Tracheophyta</taxon>
        <taxon>Spermatophyta</taxon>
        <taxon>Magnoliopsida</taxon>
        <taxon>eudicotyledons</taxon>
        <taxon>Gunneridae</taxon>
        <taxon>Pentapetalae</taxon>
        <taxon>asterids</taxon>
        <taxon>Cornales</taxon>
        <taxon>Nyssaceae</taxon>
        <taxon>Camptotheca</taxon>
    </lineage>
</organism>
<evidence type="ECO:0000256" key="2">
    <source>
        <dbReference type="ARBA" id="ARBA00022473"/>
    </source>
</evidence>
<dbReference type="GO" id="GO:0043565">
    <property type="term" value="F:sequence-specific DNA binding"/>
    <property type="evidence" value="ECO:0007669"/>
    <property type="project" value="TreeGrafter"/>
</dbReference>
<evidence type="ECO:0000256" key="6">
    <source>
        <dbReference type="ARBA" id="ARBA00023242"/>
    </source>
</evidence>
<dbReference type="GO" id="GO:0005634">
    <property type="term" value="C:nucleus"/>
    <property type="evidence" value="ECO:0007669"/>
    <property type="project" value="UniProtKB-SubCell"/>
</dbReference>
<evidence type="ECO:0000259" key="8">
    <source>
        <dbReference type="PROSITE" id="PS51369"/>
    </source>
</evidence>
<accession>A0A7H0S4V9</accession>
<protein>
    <submittedName>
        <fullName evidence="10">TEOSINTEBRANCHED1</fullName>
    </submittedName>
</protein>
<keyword evidence="3" id="KW-0805">Transcription regulation</keyword>
<dbReference type="AlphaFoldDB" id="A0A7H0S4V9"/>
<evidence type="ECO:0000256" key="3">
    <source>
        <dbReference type="ARBA" id="ARBA00023015"/>
    </source>
</evidence>
<dbReference type="GO" id="GO:2000032">
    <property type="term" value="P:regulation of secondary shoot formation"/>
    <property type="evidence" value="ECO:0007669"/>
    <property type="project" value="TreeGrafter"/>
</dbReference>
<feature type="compositionally biased region" description="Basic and acidic residues" evidence="7">
    <location>
        <begin position="203"/>
        <end position="236"/>
    </location>
</feature>
<dbReference type="EMBL" id="MN782003">
    <property type="protein sequence ID" value="QNQ79133.1"/>
    <property type="molecule type" value="mRNA"/>
</dbReference>
<keyword evidence="4" id="KW-0238">DNA-binding</keyword>
<feature type="region of interest" description="Disordered" evidence="7">
    <location>
        <begin position="194"/>
        <end position="243"/>
    </location>
</feature>
<dbReference type="Pfam" id="PF03634">
    <property type="entry name" value="TCP"/>
    <property type="match status" value="1"/>
</dbReference>
<dbReference type="PROSITE" id="PS51369">
    <property type="entry name" value="TCP"/>
    <property type="match status" value="1"/>
</dbReference>
<comment type="subcellular location">
    <subcellularLocation>
        <location evidence="1">Nucleus</location>
    </subcellularLocation>
</comment>
<dbReference type="SMR" id="A0A7H0S4V9"/>
<evidence type="ECO:0000313" key="10">
    <source>
        <dbReference type="EMBL" id="QNQ79133.1"/>
    </source>
</evidence>
<keyword evidence="5" id="KW-0804">Transcription</keyword>
<dbReference type="GO" id="GO:0003700">
    <property type="term" value="F:DNA-binding transcription factor activity"/>
    <property type="evidence" value="ECO:0007669"/>
    <property type="project" value="InterPro"/>
</dbReference>
<dbReference type="InterPro" id="IPR017888">
    <property type="entry name" value="CYC/TB1_R_domain"/>
</dbReference>
<evidence type="ECO:0000256" key="4">
    <source>
        <dbReference type="ARBA" id="ARBA00023125"/>
    </source>
</evidence>
<reference evidence="10" key="1">
    <citation type="submission" date="2019-12" db="EMBL/GenBank/DDBJ databases">
        <authorList>
            <person name="Liu Z."/>
        </authorList>
    </citation>
    <scope>NUCLEOTIDE SEQUENCE</scope>
</reference>
<dbReference type="InterPro" id="IPR017887">
    <property type="entry name" value="TF_TCP_subgr"/>
</dbReference>
<evidence type="ECO:0000256" key="1">
    <source>
        <dbReference type="ARBA" id="ARBA00004123"/>
    </source>
</evidence>
<name>A0A7H0S4V9_CAMAC</name>